<keyword evidence="15" id="KW-1185">Reference proteome</keyword>
<name>A0ABD1CSG6_CULPP</name>
<evidence type="ECO:0000256" key="9">
    <source>
        <dbReference type="ARBA" id="ARBA00023157"/>
    </source>
</evidence>
<dbReference type="EMBL" id="JBEHCU010009710">
    <property type="protein sequence ID" value="KAL1379384.1"/>
    <property type="molecule type" value="Genomic_DNA"/>
</dbReference>
<evidence type="ECO:0000256" key="3">
    <source>
        <dbReference type="ARBA" id="ARBA00004651"/>
    </source>
</evidence>
<keyword evidence="5" id="KW-1003">Cell membrane</keyword>
<dbReference type="GO" id="GO:0005901">
    <property type="term" value="C:caveola"/>
    <property type="evidence" value="ECO:0007669"/>
    <property type="project" value="UniProtKB-SubCell"/>
</dbReference>
<dbReference type="PANTHER" id="PTHR11923">
    <property type="entry name" value="SCAVENGER RECEPTOR CLASS B TYPE-1 SR-B1"/>
    <property type="match status" value="1"/>
</dbReference>
<protein>
    <recommendedName>
        <fullName evidence="12">Scavenger receptor class B member 1</fullName>
    </recommendedName>
    <alternativeName>
        <fullName evidence="13">SR-BI</fullName>
    </alternativeName>
</protein>
<keyword evidence="8" id="KW-0472">Membrane</keyword>
<evidence type="ECO:0000256" key="6">
    <source>
        <dbReference type="ARBA" id="ARBA00022692"/>
    </source>
</evidence>
<evidence type="ECO:0000256" key="10">
    <source>
        <dbReference type="ARBA" id="ARBA00023170"/>
    </source>
</evidence>
<keyword evidence="7" id="KW-1133">Transmembrane helix</keyword>
<sequence>MIRIFVYNVTNADEFLNNGTKPILDELGPYVYIETWEKVDIVENSNGTISYNQKRVYIFNEEMSQGLEDDVVIVPNIPMLSATSQSKHAAR</sequence>
<dbReference type="AlphaFoldDB" id="A0ABD1CSG6"/>
<proteinExistence type="inferred from homology"/>
<organism evidence="14 15">
    <name type="scientific">Culex pipiens pipiens</name>
    <name type="common">Northern house mosquito</name>
    <dbReference type="NCBI Taxonomy" id="38569"/>
    <lineage>
        <taxon>Eukaryota</taxon>
        <taxon>Metazoa</taxon>
        <taxon>Ecdysozoa</taxon>
        <taxon>Arthropoda</taxon>
        <taxon>Hexapoda</taxon>
        <taxon>Insecta</taxon>
        <taxon>Pterygota</taxon>
        <taxon>Neoptera</taxon>
        <taxon>Endopterygota</taxon>
        <taxon>Diptera</taxon>
        <taxon>Nematocera</taxon>
        <taxon>Culicoidea</taxon>
        <taxon>Culicidae</taxon>
        <taxon>Culicinae</taxon>
        <taxon>Culicini</taxon>
        <taxon>Culex</taxon>
        <taxon>Culex</taxon>
    </lineage>
</organism>
<evidence type="ECO:0000313" key="15">
    <source>
        <dbReference type="Proteomes" id="UP001562425"/>
    </source>
</evidence>
<keyword evidence="11" id="KW-0325">Glycoprotein</keyword>
<comment type="function">
    <text evidence="1">Plays an olfactory role that is not restricted to pheromone sensitivity.</text>
</comment>
<dbReference type="Proteomes" id="UP001562425">
    <property type="component" value="Unassembled WGS sequence"/>
</dbReference>
<evidence type="ECO:0000256" key="4">
    <source>
        <dbReference type="ARBA" id="ARBA00010532"/>
    </source>
</evidence>
<evidence type="ECO:0000256" key="13">
    <source>
        <dbReference type="ARBA" id="ARBA00042244"/>
    </source>
</evidence>
<evidence type="ECO:0000256" key="8">
    <source>
        <dbReference type="ARBA" id="ARBA00023136"/>
    </source>
</evidence>
<evidence type="ECO:0000256" key="12">
    <source>
        <dbReference type="ARBA" id="ARBA00040821"/>
    </source>
</evidence>
<evidence type="ECO:0000313" key="14">
    <source>
        <dbReference type="EMBL" id="KAL1379384.1"/>
    </source>
</evidence>
<accession>A0ABD1CSG6</accession>
<evidence type="ECO:0000256" key="11">
    <source>
        <dbReference type="ARBA" id="ARBA00023180"/>
    </source>
</evidence>
<comment type="caution">
    <text evidence="14">The sequence shown here is derived from an EMBL/GenBank/DDBJ whole genome shotgun (WGS) entry which is preliminary data.</text>
</comment>
<dbReference type="PRINTS" id="PR01609">
    <property type="entry name" value="CD36FAMILY"/>
</dbReference>
<evidence type="ECO:0000256" key="7">
    <source>
        <dbReference type="ARBA" id="ARBA00022989"/>
    </source>
</evidence>
<evidence type="ECO:0000256" key="5">
    <source>
        <dbReference type="ARBA" id="ARBA00022475"/>
    </source>
</evidence>
<evidence type="ECO:0000256" key="1">
    <source>
        <dbReference type="ARBA" id="ARBA00003156"/>
    </source>
</evidence>
<evidence type="ECO:0000256" key="2">
    <source>
        <dbReference type="ARBA" id="ARBA00004189"/>
    </source>
</evidence>
<dbReference type="PANTHER" id="PTHR11923:SF110">
    <property type="entry name" value="SCAVENGER RECEPTOR CLASS B MEMBER 1"/>
    <property type="match status" value="1"/>
</dbReference>
<comment type="similarity">
    <text evidence="4">Belongs to the CD36 family.</text>
</comment>
<gene>
    <name evidence="14" type="ORF">pipiens_014940</name>
</gene>
<dbReference type="Pfam" id="PF01130">
    <property type="entry name" value="CD36"/>
    <property type="match status" value="1"/>
</dbReference>
<keyword evidence="10" id="KW-0675">Receptor</keyword>
<reference evidence="14 15" key="1">
    <citation type="submission" date="2024-05" db="EMBL/GenBank/DDBJ databases">
        <title>Culex pipiens pipiens assembly and annotation.</title>
        <authorList>
            <person name="Alout H."/>
            <person name="Durand T."/>
        </authorList>
    </citation>
    <scope>NUCLEOTIDE SEQUENCE [LARGE SCALE GENOMIC DNA]</scope>
    <source>
        <strain evidence="14">HA-2024</strain>
        <tissue evidence="14">Whole body</tissue>
    </source>
</reference>
<comment type="subcellular location">
    <subcellularLocation>
        <location evidence="3">Cell membrane</location>
        <topology evidence="3">Multi-pass membrane protein</topology>
    </subcellularLocation>
    <subcellularLocation>
        <location evidence="2">Membrane</location>
        <location evidence="2">Caveola</location>
        <topology evidence="2">Multi-pass membrane protein</topology>
    </subcellularLocation>
</comment>
<keyword evidence="6" id="KW-0812">Transmembrane</keyword>
<keyword evidence="9" id="KW-1015">Disulfide bond</keyword>
<dbReference type="InterPro" id="IPR002159">
    <property type="entry name" value="CD36_fam"/>
</dbReference>